<keyword evidence="4" id="KW-1185">Reference proteome</keyword>
<dbReference type="Proteomes" id="UP000198341">
    <property type="component" value="Chromosome 8"/>
</dbReference>
<feature type="region of interest" description="Disordered" evidence="2">
    <location>
        <begin position="461"/>
        <end position="484"/>
    </location>
</feature>
<dbReference type="GeneID" id="19014481"/>
<gene>
    <name evidence="3" type="ORF">Bathy08g05010</name>
</gene>
<evidence type="ECO:0000256" key="2">
    <source>
        <dbReference type="SAM" id="MobiDB-lite"/>
    </source>
</evidence>
<dbReference type="RefSeq" id="XP_007511798.1">
    <property type="nucleotide sequence ID" value="XM_007511736.1"/>
</dbReference>
<protein>
    <recommendedName>
        <fullName evidence="5">T-complex protein 11</fullName>
    </recommendedName>
</protein>
<dbReference type="AlphaFoldDB" id="K8EIW1"/>
<dbReference type="GO" id="GO:0007165">
    <property type="term" value="P:signal transduction"/>
    <property type="evidence" value="ECO:0007669"/>
    <property type="project" value="TreeGrafter"/>
</dbReference>
<sequence length="1051" mass="118495">MDGGRPTSMTRQLVDENDENFSSSRYSQKPKRRLFFDSNEWEDARTNVEKEEENANIDSEESAAHRNRCLEQKLARAEALHSLSVQSKREKANAFNCRHEDVVKAQKNFNKEKILQKSQMLEEKLRSAAMKRSYVLFRKGIRAKCGVQQSPEKALERLQHLHRVERVQRLWRVYTESRSSTEALGKSISEKLSFDIAQKSSNYDEFVSLLQDANVLDGMRLWLKRLDSRLDALGAEQSIATRSHLRLLFPATKKIACHHQCRNPRIDSCGDFVIPRFPTRILMCAYMVCAHPEMVTGEYATEDDEPYEVRELRSASARLVKAIDATIEFSSEQIKNGSKNALMFNELVVQFAQIWDEYVRAFSIWKTNDATALEAELVRIAVAMEASMLRKCGEVSSQANAEEPIDDIRAIREQTCSDRELLRTKVRELSGDVGVLRFDDAIRATRESVRAERLAALDSLEETKDSSLHESEGHASEKKFEERRKQRFQHSQQLLREKEEAKKNLAQGKNERLQRMSIMAELLADITWLPFQLEDTVLDHSAKDTTTTTVSSVAGLEHRVHIHAKNAFWDLIRETLDSPALDASSGDNIVSVNIRELVALIHSLVPESWKRSDVTTQRAFELLNERELSRIIFAQKDTALLKSLLKSTLDASFALLVALGSDAREPHSKTKRESLLSALENASYSGTIVLTLQFLWDMANELKEDISRGKTIVAVEKLRRLLRGPDSNAAISWIQDTFSQLYNLDATPCDEALPNTRKWLFKSACELAPLVESSGLGREVLKNQPSAPSAKNTHNIPERICAGLKDTSVYSKKDPRGSRPGEDESVPVNWTGVRASSCEGVVRLMFVDLICHRDEHSELPETLRFDAARIHRAQDSFQRLLLSCACLALVEQVLPAGVSVTPEMKRDLNKRVSAILRDDASKLKDVATEVARTVGSSQSTSTISLVERMLLKLIGEGTREEKNAPVKSSDDISKALLKNVREALVARVLGGKNAREPMISRLNNCRSGIVAEEFDALAVRIHALAQTSFVIHKSAVYDPLVLKAYETSEEL</sequence>
<dbReference type="KEGG" id="bpg:Bathy08g05010"/>
<feature type="region of interest" description="Disordered" evidence="2">
    <location>
        <begin position="1"/>
        <end position="29"/>
    </location>
</feature>
<dbReference type="InterPro" id="IPR008862">
    <property type="entry name" value="Tcp11"/>
</dbReference>
<dbReference type="eggNOG" id="KOG1981">
    <property type="taxonomic scope" value="Eukaryota"/>
</dbReference>
<dbReference type="EMBL" id="FO082271">
    <property type="protein sequence ID" value="CCO17919.1"/>
    <property type="molecule type" value="Genomic_DNA"/>
</dbReference>
<organism evidence="3 4">
    <name type="scientific">Bathycoccus prasinos</name>
    <dbReference type="NCBI Taxonomy" id="41875"/>
    <lineage>
        <taxon>Eukaryota</taxon>
        <taxon>Viridiplantae</taxon>
        <taxon>Chlorophyta</taxon>
        <taxon>Mamiellophyceae</taxon>
        <taxon>Mamiellales</taxon>
        <taxon>Bathycoccaceae</taxon>
        <taxon>Bathycoccus</taxon>
    </lineage>
</organism>
<dbReference type="OrthoDB" id="276323at2759"/>
<evidence type="ECO:0000313" key="4">
    <source>
        <dbReference type="Proteomes" id="UP000198341"/>
    </source>
</evidence>
<name>K8EIW1_9CHLO</name>
<accession>K8EIW1</accession>
<dbReference type="PANTHER" id="PTHR12832:SF11">
    <property type="entry name" value="LD23868P"/>
    <property type="match status" value="1"/>
</dbReference>
<proteinExistence type="inferred from homology"/>
<dbReference type="Pfam" id="PF05794">
    <property type="entry name" value="Tcp11"/>
    <property type="match status" value="1"/>
</dbReference>
<comment type="similarity">
    <text evidence="1">Belongs to the TCP11 family.</text>
</comment>
<reference evidence="3 4" key="1">
    <citation type="submission" date="2011-10" db="EMBL/GenBank/DDBJ databases">
        <authorList>
            <person name="Genoscope - CEA"/>
        </authorList>
    </citation>
    <scope>NUCLEOTIDE SEQUENCE [LARGE SCALE GENOMIC DNA]</scope>
    <source>
        <strain evidence="3 4">RCC 1105</strain>
    </source>
</reference>
<evidence type="ECO:0000313" key="3">
    <source>
        <dbReference type="EMBL" id="CCO17919.1"/>
    </source>
</evidence>
<evidence type="ECO:0000256" key="1">
    <source>
        <dbReference type="ARBA" id="ARBA00010954"/>
    </source>
</evidence>
<evidence type="ECO:0008006" key="5">
    <source>
        <dbReference type="Google" id="ProtNLM"/>
    </source>
</evidence>
<dbReference type="PANTHER" id="PTHR12832">
    <property type="entry name" value="TESTIS-SPECIFIC PROTEIN PBS13 T-COMPLEX 11"/>
    <property type="match status" value="1"/>
</dbReference>